<keyword evidence="10" id="KW-1185">Reference proteome</keyword>
<keyword evidence="6 8" id="KW-1133">Transmembrane helix</keyword>
<dbReference type="InterPro" id="IPR036259">
    <property type="entry name" value="MFS_trans_sf"/>
</dbReference>
<keyword evidence="9" id="KW-0732">Signal</keyword>
<feature type="signal peptide" evidence="9">
    <location>
        <begin position="1"/>
        <end position="21"/>
    </location>
</feature>
<dbReference type="SUPFAM" id="SSF103473">
    <property type="entry name" value="MFS general substrate transporter"/>
    <property type="match status" value="1"/>
</dbReference>
<organism evidence="10 11">
    <name type="scientific">Ditylenchus dipsaci</name>
    <dbReference type="NCBI Taxonomy" id="166011"/>
    <lineage>
        <taxon>Eukaryota</taxon>
        <taxon>Metazoa</taxon>
        <taxon>Ecdysozoa</taxon>
        <taxon>Nematoda</taxon>
        <taxon>Chromadorea</taxon>
        <taxon>Rhabditida</taxon>
        <taxon>Tylenchina</taxon>
        <taxon>Tylenchomorpha</taxon>
        <taxon>Sphaerularioidea</taxon>
        <taxon>Anguinidae</taxon>
        <taxon>Anguininae</taxon>
        <taxon>Ditylenchus</taxon>
    </lineage>
</organism>
<name>A0A915DZ69_9BILA</name>
<evidence type="ECO:0000313" key="10">
    <source>
        <dbReference type="Proteomes" id="UP000887574"/>
    </source>
</evidence>
<feature type="chain" id="PRO_5037090032" evidence="9">
    <location>
        <begin position="22"/>
        <end position="431"/>
    </location>
</feature>
<feature type="transmembrane region" description="Helical" evidence="8">
    <location>
        <begin position="122"/>
        <end position="140"/>
    </location>
</feature>
<evidence type="ECO:0000256" key="4">
    <source>
        <dbReference type="ARBA" id="ARBA00022597"/>
    </source>
</evidence>
<feature type="transmembrane region" description="Helical" evidence="8">
    <location>
        <begin position="284"/>
        <end position="301"/>
    </location>
</feature>
<feature type="transmembrane region" description="Helical" evidence="8">
    <location>
        <begin position="95"/>
        <end position="116"/>
    </location>
</feature>
<keyword evidence="5 8" id="KW-0812">Transmembrane</keyword>
<dbReference type="PIRSF" id="PIRSF002808">
    <property type="entry name" value="Hexose_phosphate_transp"/>
    <property type="match status" value="1"/>
</dbReference>
<evidence type="ECO:0000256" key="7">
    <source>
        <dbReference type="ARBA" id="ARBA00023136"/>
    </source>
</evidence>
<feature type="transmembrane region" description="Helical" evidence="8">
    <location>
        <begin position="308"/>
        <end position="327"/>
    </location>
</feature>
<dbReference type="GO" id="GO:0022857">
    <property type="term" value="F:transmembrane transporter activity"/>
    <property type="evidence" value="ECO:0007669"/>
    <property type="project" value="InterPro"/>
</dbReference>
<evidence type="ECO:0000256" key="8">
    <source>
        <dbReference type="SAM" id="Phobius"/>
    </source>
</evidence>
<feature type="transmembrane region" description="Helical" evidence="8">
    <location>
        <begin position="243"/>
        <end position="264"/>
    </location>
</feature>
<dbReference type="Proteomes" id="UP000887574">
    <property type="component" value="Unplaced"/>
</dbReference>
<evidence type="ECO:0000256" key="3">
    <source>
        <dbReference type="ARBA" id="ARBA00022448"/>
    </source>
</evidence>
<keyword evidence="7 8" id="KW-0472">Membrane</keyword>
<dbReference type="InterPro" id="IPR011701">
    <property type="entry name" value="MFS"/>
</dbReference>
<reference evidence="11" key="1">
    <citation type="submission" date="2022-11" db="UniProtKB">
        <authorList>
            <consortium name="WormBaseParasite"/>
        </authorList>
    </citation>
    <scope>IDENTIFICATION</scope>
</reference>
<dbReference type="InterPro" id="IPR000849">
    <property type="entry name" value="Sugar_P_transporter"/>
</dbReference>
<comment type="subcellular location">
    <subcellularLocation>
        <location evidence="1">Membrane</location>
        <topology evidence="1">Multi-pass membrane protein</topology>
    </subcellularLocation>
</comment>
<evidence type="ECO:0000256" key="1">
    <source>
        <dbReference type="ARBA" id="ARBA00004141"/>
    </source>
</evidence>
<sequence length="431" mass="47386">MMVHINRAKLLVFSLTFVSYALYHAARKNLSGVKSSISADWLTNGTAYHPHPPLFPSMAEAQTFLGTLDALFMICYAGALIYWGWLGDRLNPRNVVVFGMVASALTLILFGSVPHWTNFYSIPYYVVIYALFGIVQACGWPNVVAVMANWFPKPIVVVISSVLPFGYQYTFAFNSMLILIGAFLLTLCVEPRPPVNENPGLIGGGEDIRNGIGRHLSEEPLPLRSSTDSRPVSMCEALLLPSVLPYCLCNACLKFVNYAFFFWLPYYLTYKFTWEESEANRLSIFYDVGGIVGSIVGGFISDRIHHRSPVLMTMLVVSLPLLFFYATLGANRWLHVVIMTLLGVTISGPYNLIVGTIAVDLGSQPGLAGNTEAMSTVTGLIDGTGSAGSAIGQLFVPIIQNKVGWAWVFYLFIVMNTLASACLSKRFSMTV</sequence>
<evidence type="ECO:0000256" key="2">
    <source>
        <dbReference type="ARBA" id="ARBA00009598"/>
    </source>
</evidence>
<comment type="similarity">
    <text evidence="2">Belongs to the major facilitator superfamily. Organophosphate:Pi antiporter (OPA) (TC 2.A.1.4) family.</text>
</comment>
<dbReference type="AlphaFoldDB" id="A0A915DZ69"/>
<dbReference type="WBParaSite" id="jg25235">
    <property type="protein sequence ID" value="jg25235"/>
    <property type="gene ID" value="jg25235"/>
</dbReference>
<feature type="transmembrane region" description="Helical" evidence="8">
    <location>
        <begin position="333"/>
        <end position="359"/>
    </location>
</feature>
<evidence type="ECO:0000256" key="6">
    <source>
        <dbReference type="ARBA" id="ARBA00022989"/>
    </source>
</evidence>
<dbReference type="Gene3D" id="1.20.1250.20">
    <property type="entry name" value="MFS general substrate transporter like domains"/>
    <property type="match status" value="2"/>
</dbReference>
<feature type="transmembrane region" description="Helical" evidence="8">
    <location>
        <begin position="171"/>
        <end position="189"/>
    </location>
</feature>
<dbReference type="PANTHER" id="PTHR43184:SF2">
    <property type="entry name" value="MAJOR FACILITATOR SUPERFAMILY (MFS) PROFILE DOMAIN-CONTAINING PROTEIN"/>
    <property type="match status" value="1"/>
</dbReference>
<evidence type="ECO:0000256" key="5">
    <source>
        <dbReference type="ARBA" id="ARBA00022692"/>
    </source>
</evidence>
<keyword evidence="3" id="KW-0813">Transport</keyword>
<proteinExistence type="inferred from homology"/>
<accession>A0A915DZ69</accession>
<dbReference type="PANTHER" id="PTHR43184">
    <property type="entry name" value="MAJOR FACILITATOR SUPERFAMILY TRANSPORTER 16, ISOFORM B"/>
    <property type="match status" value="1"/>
</dbReference>
<feature type="transmembrane region" description="Helical" evidence="8">
    <location>
        <begin position="63"/>
        <end position="83"/>
    </location>
</feature>
<keyword evidence="4" id="KW-0762">Sugar transport</keyword>
<feature type="transmembrane region" description="Helical" evidence="8">
    <location>
        <begin position="405"/>
        <end position="423"/>
    </location>
</feature>
<evidence type="ECO:0000256" key="9">
    <source>
        <dbReference type="SAM" id="SignalP"/>
    </source>
</evidence>
<dbReference type="GO" id="GO:0005789">
    <property type="term" value="C:endoplasmic reticulum membrane"/>
    <property type="evidence" value="ECO:0007669"/>
    <property type="project" value="TreeGrafter"/>
</dbReference>
<protein>
    <submittedName>
        <fullName evidence="11">Major facilitator superfamily (MFS) profile domain-containing protein</fullName>
    </submittedName>
</protein>
<evidence type="ECO:0000313" key="11">
    <source>
        <dbReference type="WBParaSite" id="jg25235"/>
    </source>
</evidence>
<dbReference type="Pfam" id="PF07690">
    <property type="entry name" value="MFS_1"/>
    <property type="match status" value="1"/>
</dbReference>